<proteinExistence type="predicted"/>
<feature type="compositionally biased region" description="Low complexity" evidence="2">
    <location>
        <begin position="240"/>
        <end position="282"/>
    </location>
</feature>
<dbReference type="InterPro" id="IPR025724">
    <property type="entry name" value="GAG-pre-integrase_dom"/>
</dbReference>
<feature type="compositionally biased region" description="Pro residues" evidence="2">
    <location>
        <begin position="283"/>
        <end position="293"/>
    </location>
</feature>
<gene>
    <name evidence="6" type="ORF">L3X38_011978</name>
</gene>
<dbReference type="Pfam" id="PF13976">
    <property type="entry name" value="gag_pre-integrs"/>
    <property type="match status" value="1"/>
</dbReference>
<evidence type="ECO:0000259" key="5">
    <source>
        <dbReference type="Pfam" id="PF22936"/>
    </source>
</evidence>
<evidence type="ECO:0008006" key="8">
    <source>
        <dbReference type="Google" id="ProtNLM"/>
    </source>
</evidence>
<accession>A0AAD4WKW3</accession>
<dbReference type="EMBL" id="JAJFAZ020000002">
    <property type="protein sequence ID" value="KAI5344101.1"/>
    <property type="molecule type" value="Genomic_DNA"/>
</dbReference>
<evidence type="ECO:0000256" key="2">
    <source>
        <dbReference type="SAM" id="MobiDB-lite"/>
    </source>
</evidence>
<dbReference type="InterPro" id="IPR054722">
    <property type="entry name" value="PolX-like_BBD"/>
</dbReference>
<evidence type="ECO:0000313" key="7">
    <source>
        <dbReference type="Proteomes" id="UP001054821"/>
    </source>
</evidence>
<dbReference type="AlphaFoldDB" id="A0AAD4WKW3"/>
<comment type="caution">
    <text evidence="6">The sequence shown here is derived from an EMBL/GenBank/DDBJ whole genome shotgun (WGS) entry which is preliminary data.</text>
</comment>
<evidence type="ECO:0000259" key="4">
    <source>
        <dbReference type="Pfam" id="PF13976"/>
    </source>
</evidence>
<evidence type="ECO:0000259" key="3">
    <source>
        <dbReference type="Pfam" id="PF07727"/>
    </source>
</evidence>
<protein>
    <recommendedName>
        <fullName evidence="8">Transposable element protein</fullName>
    </recommendedName>
</protein>
<dbReference type="Pfam" id="PF07727">
    <property type="entry name" value="RVT_2"/>
    <property type="match status" value="1"/>
</dbReference>
<feature type="domain" description="Reverse transcriptase Ty1/copia-type" evidence="3">
    <location>
        <begin position="396"/>
        <end position="542"/>
    </location>
</feature>
<dbReference type="InterPro" id="IPR043502">
    <property type="entry name" value="DNA/RNA_pol_sf"/>
</dbReference>
<keyword evidence="1" id="KW-0064">Aspartyl protease</keyword>
<feature type="compositionally biased region" description="Polar residues" evidence="2">
    <location>
        <begin position="178"/>
        <end position="203"/>
    </location>
</feature>
<dbReference type="SUPFAM" id="SSF56672">
    <property type="entry name" value="DNA/RNA polymerases"/>
    <property type="match status" value="1"/>
</dbReference>
<keyword evidence="1" id="KW-0378">Hydrolase</keyword>
<name>A0AAD4WKW3_PRUDU</name>
<feature type="domain" description="Retrovirus-related Pol polyprotein from transposon TNT 1-94-like beta-barrel" evidence="5">
    <location>
        <begin position="1"/>
        <end position="66"/>
    </location>
</feature>
<dbReference type="InterPro" id="IPR013103">
    <property type="entry name" value="RVT_2"/>
</dbReference>
<keyword evidence="7" id="KW-1185">Reference proteome</keyword>
<organism evidence="6 7">
    <name type="scientific">Prunus dulcis</name>
    <name type="common">Almond</name>
    <name type="synonym">Amygdalus dulcis</name>
    <dbReference type="NCBI Taxonomy" id="3755"/>
    <lineage>
        <taxon>Eukaryota</taxon>
        <taxon>Viridiplantae</taxon>
        <taxon>Streptophyta</taxon>
        <taxon>Embryophyta</taxon>
        <taxon>Tracheophyta</taxon>
        <taxon>Spermatophyta</taxon>
        <taxon>Magnoliopsida</taxon>
        <taxon>eudicotyledons</taxon>
        <taxon>Gunneridae</taxon>
        <taxon>Pentapetalae</taxon>
        <taxon>rosids</taxon>
        <taxon>fabids</taxon>
        <taxon>Rosales</taxon>
        <taxon>Rosaceae</taxon>
        <taxon>Amygdaloideae</taxon>
        <taxon>Amygdaleae</taxon>
        <taxon>Prunus</taxon>
    </lineage>
</organism>
<sequence>MTANATSLPNAQPYTGTNQIIVGNGNMLTITHVGNTTLTGLRKSLHLNEVLCVPAIRKNLLSIRRFCCDNDCFFELDANGFRVKDNKTETVLLTGCSSDGLYHIQTAPHIARQIAYYGQRTTQEVWHARLGHPSHSVLTTLLNKYHLPLDGRVYISRNVTFDETTFPYRQPQIAPDAQPTSDAHSDLGPNSFSHRISTSTGPPQSDPIPLASPQINPSPSPAHNDPIRSPYAPADPVPSSPSQNSLPSPLVSLPSSHPTNLAISPLPTLLPTDLTSIPDTANPSPPPTPPSSPIPHTTTSSPASTPPSSPLDPSLFPNSPDTPNHPQHFKSLKSIVPFGPVTKPLYSPTHPHPLPHGLSATCSDPTSIEPTSFTQASKYSHWQDAMNDEYDALMKNQTWSVVPATSRMNVVGCKWVFKVKRKADGSLDRYKARLVAKGFNQQEGFDYEETFSPVVKPATIRTILSLALSYHWSLQQLDVRNAFLNGYLQEEVYMKQPPGFHDPSRPQAVCRLHKALYGLKQAPRAWFQRLSTFLLAQGFVHSHSDA</sequence>
<evidence type="ECO:0000313" key="6">
    <source>
        <dbReference type="EMBL" id="KAI5344101.1"/>
    </source>
</evidence>
<feature type="compositionally biased region" description="Low complexity" evidence="2">
    <location>
        <begin position="294"/>
        <end position="303"/>
    </location>
</feature>
<feature type="domain" description="GAG-pre-integrase" evidence="4">
    <location>
        <begin position="100"/>
        <end position="148"/>
    </location>
</feature>
<dbReference type="Proteomes" id="UP001054821">
    <property type="component" value="Chromosome 2"/>
</dbReference>
<reference evidence="6 7" key="1">
    <citation type="journal article" date="2022" name="G3 (Bethesda)">
        <title>Whole-genome sequence and methylome profiling of the almond [Prunus dulcis (Mill.) D.A. Webb] cultivar 'Nonpareil'.</title>
        <authorList>
            <person name="D'Amico-Willman K.M."/>
            <person name="Ouma W.Z."/>
            <person name="Meulia T."/>
            <person name="Sideli G.M."/>
            <person name="Gradziel T.M."/>
            <person name="Fresnedo-Ramirez J."/>
        </authorList>
    </citation>
    <scope>NUCLEOTIDE SEQUENCE [LARGE SCALE GENOMIC DNA]</scope>
    <source>
        <strain evidence="6">Clone GOH B32 T37-40</strain>
    </source>
</reference>
<evidence type="ECO:0000256" key="1">
    <source>
        <dbReference type="ARBA" id="ARBA00022750"/>
    </source>
</evidence>
<feature type="region of interest" description="Disordered" evidence="2">
    <location>
        <begin position="171"/>
        <end position="330"/>
    </location>
</feature>
<keyword evidence="1" id="KW-0645">Protease</keyword>
<dbReference type="Pfam" id="PF22936">
    <property type="entry name" value="Pol_BBD"/>
    <property type="match status" value="1"/>
</dbReference>